<evidence type="ECO:0000256" key="1">
    <source>
        <dbReference type="SAM" id="MobiDB-lite"/>
    </source>
</evidence>
<reference evidence="2 3" key="1">
    <citation type="journal article" date="2012" name="Genome Biol.">
        <title>Genome and low-iron response of an oceanic diatom adapted to chronic iron limitation.</title>
        <authorList>
            <person name="Lommer M."/>
            <person name="Specht M."/>
            <person name="Roy A.S."/>
            <person name="Kraemer L."/>
            <person name="Andreson R."/>
            <person name="Gutowska M.A."/>
            <person name="Wolf J."/>
            <person name="Bergner S.V."/>
            <person name="Schilhabel M.B."/>
            <person name="Klostermeier U.C."/>
            <person name="Beiko R.G."/>
            <person name="Rosenstiel P."/>
            <person name="Hippler M."/>
            <person name="Laroche J."/>
        </authorList>
    </citation>
    <scope>NUCLEOTIDE SEQUENCE [LARGE SCALE GENOMIC DNA]</scope>
    <source>
        <strain evidence="2 3">CCMP1005</strain>
    </source>
</reference>
<comment type="caution">
    <text evidence="2">The sequence shown here is derived from an EMBL/GenBank/DDBJ whole genome shotgun (WGS) entry which is preliminary data.</text>
</comment>
<name>K0TFE9_THAOC</name>
<feature type="compositionally biased region" description="Low complexity" evidence="1">
    <location>
        <begin position="53"/>
        <end position="71"/>
    </location>
</feature>
<keyword evidence="3" id="KW-1185">Reference proteome</keyword>
<gene>
    <name evidence="2" type="ORF">THAOC_06193</name>
</gene>
<evidence type="ECO:0000313" key="3">
    <source>
        <dbReference type="Proteomes" id="UP000266841"/>
    </source>
</evidence>
<feature type="non-terminal residue" evidence="2">
    <location>
        <position position="81"/>
    </location>
</feature>
<feature type="region of interest" description="Disordered" evidence="1">
    <location>
        <begin position="1"/>
        <end position="25"/>
    </location>
</feature>
<evidence type="ECO:0000313" key="2">
    <source>
        <dbReference type="EMBL" id="EJK72286.1"/>
    </source>
</evidence>
<protein>
    <submittedName>
        <fullName evidence="2">Uncharacterized protein</fullName>
    </submittedName>
</protein>
<dbReference type="EMBL" id="AGNL01006079">
    <property type="protein sequence ID" value="EJK72286.1"/>
    <property type="molecule type" value="Genomic_DNA"/>
</dbReference>
<dbReference type="AlphaFoldDB" id="K0TFE9"/>
<organism evidence="2 3">
    <name type="scientific">Thalassiosira oceanica</name>
    <name type="common">Marine diatom</name>
    <dbReference type="NCBI Taxonomy" id="159749"/>
    <lineage>
        <taxon>Eukaryota</taxon>
        <taxon>Sar</taxon>
        <taxon>Stramenopiles</taxon>
        <taxon>Ochrophyta</taxon>
        <taxon>Bacillariophyta</taxon>
        <taxon>Coscinodiscophyceae</taxon>
        <taxon>Thalassiosirophycidae</taxon>
        <taxon>Thalassiosirales</taxon>
        <taxon>Thalassiosiraceae</taxon>
        <taxon>Thalassiosira</taxon>
    </lineage>
</organism>
<sequence>MPPPPPRTVPGVGGPPAGGAVPIGSPPGPLDLMSSKMAMLAQVASMDPEYDLSSSSSAAAPPAGMARSADAPAAFGGARGV</sequence>
<accession>K0TFE9</accession>
<proteinExistence type="predicted"/>
<feature type="region of interest" description="Disordered" evidence="1">
    <location>
        <begin position="51"/>
        <end position="81"/>
    </location>
</feature>
<dbReference type="Proteomes" id="UP000266841">
    <property type="component" value="Unassembled WGS sequence"/>
</dbReference>